<organism evidence="2 3">
    <name type="scientific">Kribbella amoyensis</name>
    <dbReference type="NCBI Taxonomy" id="996641"/>
    <lineage>
        <taxon>Bacteria</taxon>
        <taxon>Bacillati</taxon>
        <taxon>Actinomycetota</taxon>
        <taxon>Actinomycetes</taxon>
        <taxon>Propionibacteriales</taxon>
        <taxon>Kribbellaceae</taxon>
        <taxon>Kribbella</taxon>
    </lineage>
</organism>
<gene>
    <name evidence="2" type="ORF">FB561_5903</name>
</gene>
<feature type="region of interest" description="Disordered" evidence="1">
    <location>
        <begin position="1"/>
        <end position="23"/>
    </location>
</feature>
<dbReference type="RefSeq" id="WP_145812295.1">
    <property type="nucleotide sequence ID" value="NZ_VIVK01000001.1"/>
</dbReference>
<evidence type="ECO:0000256" key="1">
    <source>
        <dbReference type="SAM" id="MobiDB-lite"/>
    </source>
</evidence>
<sequence length="142" mass="15656">MDSQANWREQRREAAAAQAEALERRRASETARARALLTEFVAQMKAKGYAPVPLRAHVVGSGTSYRTGLTGWYLRRNRSVGVDAEGNFYVLGVQPNLKARLLGVQPRPSDPPLVVGQGARDGESIPLHQLLRRRLEEGVDPA</sequence>
<name>A0A561C0J0_9ACTN</name>
<keyword evidence="3" id="KW-1185">Reference proteome</keyword>
<protein>
    <submittedName>
        <fullName evidence="2">Uncharacterized protein</fullName>
    </submittedName>
</protein>
<dbReference type="Proteomes" id="UP000318380">
    <property type="component" value="Unassembled WGS sequence"/>
</dbReference>
<accession>A0A561C0J0</accession>
<dbReference type="EMBL" id="VIVK01000001">
    <property type="protein sequence ID" value="TWD84709.1"/>
    <property type="molecule type" value="Genomic_DNA"/>
</dbReference>
<dbReference type="AlphaFoldDB" id="A0A561C0J0"/>
<comment type="caution">
    <text evidence="2">The sequence shown here is derived from an EMBL/GenBank/DDBJ whole genome shotgun (WGS) entry which is preliminary data.</text>
</comment>
<evidence type="ECO:0000313" key="3">
    <source>
        <dbReference type="Proteomes" id="UP000318380"/>
    </source>
</evidence>
<proteinExistence type="predicted"/>
<evidence type="ECO:0000313" key="2">
    <source>
        <dbReference type="EMBL" id="TWD84709.1"/>
    </source>
</evidence>
<reference evidence="2 3" key="1">
    <citation type="submission" date="2019-06" db="EMBL/GenBank/DDBJ databases">
        <title>Sequencing the genomes of 1000 actinobacteria strains.</title>
        <authorList>
            <person name="Klenk H.-P."/>
        </authorList>
    </citation>
    <scope>NUCLEOTIDE SEQUENCE [LARGE SCALE GENOMIC DNA]</scope>
    <source>
        <strain evidence="2 3">DSM 24683</strain>
    </source>
</reference>
<dbReference type="OrthoDB" id="3254362at2"/>